<feature type="compositionally biased region" description="Basic and acidic residues" evidence="1">
    <location>
        <begin position="482"/>
        <end position="493"/>
    </location>
</feature>
<feature type="compositionally biased region" description="Low complexity" evidence="1">
    <location>
        <begin position="240"/>
        <end position="256"/>
    </location>
</feature>
<feature type="compositionally biased region" description="Acidic residues" evidence="1">
    <location>
        <begin position="257"/>
        <end position="273"/>
    </location>
</feature>
<dbReference type="PANTHER" id="PTHR12858">
    <property type="entry name" value="RIBOSOME BIOGENESIS PROTEIN"/>
    <property type="match status" value="1"/>
</dbReference>
<sequence length="1031" mass="118494">MHLSIDSCLTKLLFYAEFRKIYHLHEFEELKQKYDSGCPDEEDTKKTDDITADGRSRRPAQFTDNLPFSEDGQVDSQEKTKKKQKIEENLVYADSDDDDDENIQLFSKSVDKETKSSEIRSNENESESESSDEDEESGEEDDDDENDNEIMSEEDKNSDIDSAEDDDTDESGEVSDETDGDSDSEMESEVEETKLLKKPKSSAKSNACDLKAGKDLSLSDKKLTSDNKHVKTQAVKPCGNASKLSNNVNKSSLSEGLDSEDSDNSEDSSNDMEVDSKISKASHSIQTLQSSGDEIDNSGSESSEEESDDENDEEDDDDDEIDNGKEDGDNVEDEEKAGLLRWKSNLTSTAAVAYKKRQGERINYRKLIYGKDADKEEDESEDELGGLFKVLKQKSEQSDRVAINSTDCSKFSVQKVKEWDIEEVRELIKDCFVTGEWEKSEDAAKRLQQDDDLYGDFEDLETGEVHCEESDNDDNDEDREEDKEKVEVHQREIDENENLQAPEEERKKTKAEMTSMERREAKKKRLKDAFNAQYDMKDDSEFYDSWKAETEQQAKLNRAEFESMEDDVRVNYEGYRPGMYVRVEIEDVPCEFVTNFDATYPVILGGLSNLEENVGLVQEGYLTWRKKRWISTGLYDTYPVILGGLSNLEEKCWISTGLYDTYPVILGGLSNLEENVGLVQCRIKKHRWHKRILKTKNPLIISLGWRRFQTMPMYSIQDHNMRNRLLKYTPEHLHCNATFYGPITPQNTGLLAVESVAELTSGFRIAATGVVLELDKSKQIVKKLKLTGTPNKIYKKTAFIQGMFNTALEVTKFEGAKLQSVSGIRGMIKKAAKSPEGSFRATFEDKILLSDIIFLRTWYPVQIPEFYNPVTSLLLPKTEKMKWIGMKTIGQLRREKGMTAPLNPDSKYKPVERKIRHMTPLTIPKELQKMLPFRDTPKILQEKKDPLKRIAVIREPHEAKVAKVMKMLKTLHEHKRKTERFKMRDRAAEHEKKMKKIDVRREKKHKETKKNIYRALGQLEKKKQKFINTKD</sequence>
<feature type="region of interest" description="Disordered" evidence="1">
    <location>
        <begin position="458"/>
        <end position="524"/>
    </location>
</feature>
<feature type="compositionally biased region" description="Acidic residues" evidence="1">
    <location>
        <begin position="124"/>
        <end position="152"/>
    </location>
</feature>
<evidence type="ECO:0000259" key="2">
    <source>
        <dbReference type="SMART" id="SM01362"/>
    </source>
</evidence>
<gene>
    <name evidence="3" type="ORF">MCOR_27544</name>
</gene>
<feature type="domain" description="Ribosome biogenesis protein BMS1/TSR1 C-terminal" evidence="2">
    <location>
        <begin position="503"/>
        <end position="861"/>
    </location>
</feature>
<protein>
    <submittedName>
        <fullName evidence="3">BMS1</fullName>
    </submittedName>
</protein>
<feature type="compositionally biased region" description="Basic and acidic residues" evidence="1">
    <location>
        <begin position="503"/>
        <end position="520"/>
    </location>
</feature>
<dbReference type="GO" id="GO:0034511">
    <property type="term" value="F:U3 snoRNA binding"/>
    <property type="evidence" value="ECO:0007669"/>
    <property type="project" value="TreeGrafter"/>
</dbReference>
<dbReference type="GO" id="GO:0030686">
    <property type="term" value="C:90S preribosome"/>
    <property type="evidence" value="ECO:0007669"/>
    <property type="project" value="TreeGrafter"/>
</dbReference>
<feature type="compositionally biased region" description="Basic and acidic residues" evidence="1">
    <location>
        <begin position="109"/>
        <end position="123"/>
    </location>
</feature>
<dbReference type="EMBL" id="CACVKT020005015">
    <property type="protein sequence ID" value="CAC5392616.1"/>
    <property type="molecule type" value="Genomic_DNA"/>
</dbReference>
<feature type="region of interest" description="Disordered" evidence="1">
    <location>
        <begin position="983"/>
        <end position="1010"/>
    </location>
</feature>
<keyword evidence="4" id="KW-1185">Reference proteome</keyword>
<dbReference type="SMART" id="SM01362">
    <property type="entry name" value="DUF663"/>
    <property type="match status" value="1"/>
</dbReference>
<accession>A0A6J8CB85</accession>
<evidence type="ECO:0000313" key="3">
    <source>
        <dbReference type="EMBL" id="CAC5392616.1"/>
    </source>
</evidence>
<feature type="compositionally biased region" description="Acidic residues" evidence="1">
    <location>
        <begin position="302"/>
        <end position="321"/>
    </location>
</feature>
<dbReference type="GO" id="GO:0000462">
    <property type="term" value="P:maturation of SSU-rRNA from tricistronic rRNA transcript (SSU-rRNA, 5.8S rRNA, LSU-rRNA)"/>
    <property type="evidence" value="ECO:0007669"/>
    <property type="project" value="TreeGrafter"/>
</dbReference>
<evidence type="ECO:0000313" key="4">
    <source>
        <dbReference type="Proteomes" id="UP000507470"/>
    </source>
</evidence>
<feature type="compositionally biased region" description="Acidic residues" evidence="1">
    <location>
        <begin position="161"/>
        <end position="190"/>
    </location>
</feature>
<dbReference type="AlphaFoldDB" id="A0A6J8CB85"/>
<dbReference type="Pfam" id="PF04950">
    <property type="entry name" value="RIBIOP_C"/>
    <property type="match status" value="2"/>
</dbReference>
<dbReference type="GO" id="GO:0005525">
    <property type="term" value="F:GTP binding"/>
    <property type="evidence" value="ECO:0007669"/>
    <property type="project" value="TreeGrafter"/>
</dbReference>
<feature type="compositionally biased region" description="Basic and acidic residues" evidence="1">
    <location>
        <begin position="43"/>
        <end position="56"/>
    </location>
</feature>
<feature type="compositionally biased region" description="Acidic residues" evidence="1">
    <location>
        <begin position="470"/>
        <end position="481"/>
    </location>
</feature>
<dbReference type="OrthoDB" id="10260897at2759"/>
<dbReference type="PANTHER" id="PTHR12858:SF2">
    <property type="entry name" value="RIBOSOME BIOGENESIS PROTEIN BMS1 HOMOLOG"/>
    <property type="match status" value="1"/>
</dbReference>
<dbReference type="Proteomes" id="UP000507470">
    <property type="component" value="Unassembled WGS sequence"/>
</dbReference>
<organism evidence="3 4">
    <name type="scientific">Mytilus coruscus</name>
    <name type="common">Sea mussel</name>
    <dbReference type="NCBI Taxonomy" id="42192"/>
    <lineage>
        <taxon>Eukaryota</taxon>
        <taxon>Metazoa</taxon>
        <taxon>Spiralia</taxon>
        <taxon>Lophotrochozoa</taxon>
        <taxon>Mollusca</taxon>
        <taxon>Bivalvia</taxon>
        <taxon>Autobranchia</taxon>
        <taxon>Pteriomorphia</taxon>
        <taxon>Mytilida</taxon>
        <taxon>Mytiloidea</taxon>
        <taxon>Mytilidae</taxon>
        <taxon>Mytilinae</taxon>
        <taxon>Mytilus</taxon>
    </lineage>
</organism>
<feature type="compositionally biased region" description="Basic and acidic residues" evidence="1">
    <location>
        <begin position="211"/>
        <end position="229"/>
    </location>
</feature>
<name>A0A6J8CB85_MYTCO</name>
<dbReference type="GO" id="GO:0003924">
    <property type="term" value="F:GTPase activity"/>
    <property type="evidence" value="ECO:0007669"/>
    <property type="project" value="TreeGrafter"/>
</dbReference>
<dbReference type="InterPro" id="IPR007034">
    <property type="entry name" value="BMS1_TSR1_C"/>
</dbReference>
<reference evidence="3 4" key="1">
    <citation type="submission" date="2020-06" db="EMBL/GenBank/DDBJ databases">
        <authorList>
            <person name="Li R."/>
            <person name="Bekaert M."/>
        </authorList>
    </citation>
    <scope>NUCLEOTIDE SEQUENCE [LARGE SCALE GENOMIC DNA]</scope>
    <source>
        <strain evidence="4">wild</strain>
    </source>
</reference>
<dbReference type="InterPro" id="IPR039761">
    <property type="entry name" value="Bms1/Tsr1"/>
</dbReference>
<feature type="compositionally biased region" description="Polar residues" evidence="1">
    <location>
        <begin position="279"/>
        <end position="289"/>
    </location>
</feature>
<evidence type="ECO:0000256" key="1">
    <source>
        <dbReference type="SAM" id="MobiDB-lite"/>
    </source>
</evidence>
<feature type="compositionally biased region" description="Basic and acidic residues" evidence="1">
    <location>
        <begin position="983"/>
        <end position="1001"/>
    </location>
</feature>
<proteinExistence type="predicted"/>
<dbReference type="GO" id="GO:0000479">
    <property type="term" value="P:endonucleolytic cleavage of tricistronic rRNA transcript (SSU-rRNA, 5.8S rRNA, LSU-rRNA)"/>
    <property type="evidence" value="ECO:0007669"/>
    <property type="project" value="TreeGrafter"/>
</dbReference>
<feature type="region of interest" description="Disordered" evidence="1">
    <location>
        <begin position="33"/>
        <end position="339"/>
    </location>
</feature>